<dbReference type="GO" id="GO:0000139">
    <property type="term" value="C:Golgi membrane"/>
    <property type="evidence" value="ECO:0007669"/>
    <property type="project" value="UniProtKB-SubCell"/>
</dbReference>
<organism evidence="19 20">
    <name type="scientific">Parthenolecanium corni</name>
    <dbReference type="NCBI Taxonomy" id="536013"/>
    <lineage>
        <taxon>Eukaryota</taxon>
        <taxon>Metazoa</taxon>
        <taxon>Ecdysozoa</taxon>
        <taxon>Arthropoda</taxon>
        <taxon>Hexapoda</taxon>
        <taxon>Insecta</taxon>
        <taxon>Pterygota</taxon>
        <taxon>Neoptera</taxon>
        <taxon>Paraneoptera</taxon>
        <taxon>Hemiptera</taxon>
        <taxon>Sternorrhyncha</taxon>
        <taxon>Coccoidea</taxon>
        <taxon>Coccidae</taxon>
        <taxon>Parthenolecanium</taxon>
    </lineage>
</organism>
<dbReference type="InterPro" id="IPR041742">
    <property type="entry name" value="Sec24-like_trunk_dom"/>
</dbReference>
<dbReference type="InterPro" id="IPR006900">
    <property type="entry name" value="Sec23/24_helical_dom"/>
</dbReference>
<evidence type="ECO:0000313" key="20">
    <source>
        <dbReference type="Proteomes" id="UP001367676"/>
    </source>
</evidence>
<keyword evidence="8" id="KW-0931">ER-Golgi transport</keyword>
<dbReference type="GO" id="GO:0008270">
    <property type="term" value="F:zinc ion binding"/>
    <property type="evidence" value="ECO:0007669"/>
    <property type="project" value="InterPro"/>
</dbReference>
<dbReference type="CDD" id="cd01479">
    <property type="entry name" value="Sec24-like"/>
    <property type="match status" value="1"/>
</dbReference>
<dbReference type="GO" id="GO:0005789">
    <property type="term" value="C:endoplasmic reticulum membrane"/>
    <property type="evidence" value="ECO:0007669"/>
    <property type="project" value="UniProtKB-SubCell"/>
</dbReference>
<feature type="domain" description="Sec23/Sec24 trunk" evidence="16">
    <location>
        <begin position="665"/>
        <end position="901"/>
    </location>
</feature>
<proteinExistence type="inferred from homology"/>
<feature type="domain" description="Gelsolin-like" evidence="14">
    <location>
        <begin position="1129"/>
        <end position="1201"/>
    </location>
</feature>
<evidence type="ECO:0000259" key="17">
    <source>
        <dbReference type="Pfam" id="PF04815"/>
    </source>
</evidence>
<evidence type="ECO:0000256" key="2">
    <source>
        <dbReference type="ARBA" id="ARBA00004394"/>
    </source>
</evidence>
<dbReference type="PANTHER" id="PTHR13803:SF39">
    <property type="entry name" value="SECRETORY 24AB, ISOFORM A"/>
    <property type="match status" value="1"/>
</dbReference>
<dbReference type="InterPro" id="IPR036180">
    <property type="entry name" value="Gelsolin-like_dom_sf"/>
</dbReference>
<dbReference type="InterPro" id="IPR006895">
    <property type="entry name" value="Znf_Sec23_Sec24"/>
</dbReference>
<keyword evidence="5" id="KW-0813">Transport</keyword>
<dbReference type="GO" id="GO:0000149">
    <property type="term" value="F:SNARE binding"/>
    <property type="evidence" value="ECO:0007669"/>
    <property type="project" value="TreeGrafter"/>
</dbReference>
<comment type="similarity">
    <text evidence="4">Belongs to the SEC23/SEC24 family. SEC24 subfamily.</text>
</comment>
<evidence type="ECO:0000256" key="11">
    <source>
        <dbReference type="ARBA" id="ARBA00023136"/>
    </source>
</evidence>
<dbReference type="Pfam" id="PF08033">
    <property type="entry name" value="Sec23_BS"/>
    <property type="match status" value="1"/>
</dbReference>
<evidence type="ECO:0000313" key="19">
    <source>
        <dbReference type="EMBL" id="KAK7603574.1"/>
    </source>
</evidence>
<protein>
    <recommendedName>
        <fullName evidence="21">Protein transport protein Sec24B</fullName>
    </recommendedName>
</protein>
<dbReference type="AlphaFoldDB" id="A0AAN9Y9U8"/>
<evidence type="ECO:0008006" key="21">
    <source>
        <dbReference type="Google" id="ProtNLM"/>
    </source>
</evidence>
<evidence type="ECO:0000259" key="15">
    <source>
        <dbReference type="Pfam" id="PF04810"/>
    </source>
</evidence>
<evidence type="ECO:0000259" key="14">
    <source>
        <dbReference type="Pfam" id="PF00626"/>
    </source>
</evidence>
<feature type="domain" description="Sec23/Sec24 beta-sandwich" evidence="18">
    <location>
        <begin position="906"/>
        <end position="989"/>
    </location>
</feature>
<evidence type="ECO:0000256" key="6">
    <source>
        <dbReference type="ARBA" id="ARBA00022490"/>
    </source>
</evidence>
<dbReference type="SUPFAM" id="SSF81995">
    <property type="entry name" value="beta-sandwich domain of Sec23/24"/>
    <property type="match status" value="1"/>
</dbReference>
<comment type="subcellular location">
    <subcellularLocation>
        <location evidence="1">Cytoplasmic vesicle</location>
        <location evidence="1">COPII-coated vesicle membrane</location>
        <topology evidence="1">Peripheral membrane protein</topology>
        <orientation evidence="1">Cytoplasmic side</orientation>
    </subcellularLocation>
    <subcellularLocation>
        <location evidence="3">Endoplasmic reticulum membrane</location>
        <topology evidence="3">Peripheral membrane protein</topology>
        <orientation evidence="3">Cytoplasmic side</orientation>
    </subcellularLocation>
    <subcellularLocation>
        <location evidence="2">Golgi apparatus membrane</location>
    </subcellularLocation>
</comment>
<dbReference type="SUPFAM" id="SSF53300">
    <property type="entry name" value="vWA-like"/>
    <property type="match status" value="1"/>
</dbReference>
<dbReference type="Pfam" id="PF04810">
    <property type="entry name" value="zf-Sec23_Sec24"/>
    <property type="match status" value="1"/>
</dbReference>
<evidence type="ECO:0000256" key="13">
    <source>
        <dbReference type="SAM" id="MobiDB-lite"/>
    </source>
</evidence>
<dbReference type="GO" id="GO:0070971">
    <property type="term" value="C:endoplasmic reticulum exit site"/>
    <property type="evidence" value="ECO:0007669"/>
    <property type="project" value="TreeGrafter"/>
</dbReference>
<dbReference type="InterPro" id="IPR012990">
    <property type="entry name" value="Beta-sandwich_Sec23_24"/>
</dbReference>
<gene>
    <name evidence="19" type="ORF">V9T40_003573</name>
</gene>
<feature type="region of interest" description="Disordered" evidence="13">
    <location>
        <begin position="1"/>
        <end position="99"/>
    </location>
</feature>
<evidence type="ECO:0000256" key="4">
    <source>
        <dbReference type="ARBA" id="ARBA00008334"/>
    </source>
</evidence>
<evidence type="ECO:0000256" key="12">
    <source>
        <dbReference type="ARBA" id="ARBA00023329"/>
    </source>
</evidence>
<evidence type="ECO:0000256" key="3">
    <source>
        <dbReference type="ARBA" id="ARBA00004397"/>
    </source>
</evidence>
<feature type="region of interest" description="Disordered" evidence="13">
    <location>
        <begin position="175"/>
        <end position="272"/>
    </location>
</feature>
<dbReference type="GO" id="GO:0030127">
    <property type="term" value="C:COPII vesicle coat"/>
    <property type="evidence" value="ECO:0007669"/>
    <property type="project" value="InterPro"/>
</dbReference>
<feature type="domain" description="Sec23/Sec24 helical" evidence="17">
    <location>
        <begin position="1001"/>
        <end position="1101"/>
    </location>
</feature>
<evidence type="ECO:0000256" key="8">
    <source>
        <dbReference type="ARBA" id="ARBA00022892"/>
    </source>
</evidence>
<keyword evidence="6" id="KW-0963">Cytoplasm</keyword>
<dbReference type="Gene3D" id="1.20.120.730">
    <property type="entry name" value="Sec23/Sec24 helical domain"/>
    <property type="match status" value="1"/>
</dbReference>
<dbReference type="Proteomes" id="UP001367676">
    <property type="component" value="Unassembled WGS sequence"/>
</dbReference>
<dbReference type="InterPro" id="IPR029006">
    <property type="entry name" value="ADF-H/Gelsolin-like_dom_sf"/>
</dbReference>
<feature type="compositionally biased region" description="Polar residues" evidence="13">
    <location>
        <begin position="426"/>
        <end position="436"/>
    </location>
</feature>
<dbReference type="Gene3D" id="2.60.40.1670">
    <property type="entry name" value="beta-sandwich domain of Sec23/24"/>
    <property type="match status" value="1"/>
</dbReference>
<dbReference type="GO" id="GO:0006886">
    <property type="term" value="P:intracellular protein transport"/>
    <property type="evidence" value="ECO:0007669"/>
    <property type="project" value="InterPro"/>
</dbReference>
<dbReference type="Pfam" id="PF00626">
    <property type="entry name" value="Gelsolin"/>
    <property type="match status" value="1"/>
</dbReference>
<keyword evidence="20" id="KW-1185">Reference proteome</keyword>
<sequence>MEQPAFNNVSLNNSSDPFLNGGQQATSGSSSSTGSSNGTPSHSYKGSLTPSSPSSDEFSTSMEANGRSYNHFPYNSAAPLPKKMTDDPKLGLNNAGEHSAPKYTNIAQNPSGFSHPSLINQNVFANPGHGESHFDNIGEMNSPVVAKENIGKMTDSSRPGLPEKHFAHSLQQLPDSRPQGQNISSFFHNPSQTDSEFPLSSAPNAMPRHTPTNQYPSATNMFPSGSSVSAAQPNYSSQVTTPSKPVYNHVQNSTNETNAQCGQPVGYTRPAGQPAAFTQISKSVSASSAAPAMSPADSRPLAAVATSYDAQQPTAVSYAQIPPGTQYTLPAGSQRTQLPNARPAYPPGAPVTSAANAPASAYQNVALGQTTQPALNARSHLQSPFNSRPNVNSMGAQMLPPGSKPYSTRHPGFSNYPPAGQEREQYSSQTPGMDQQHASGNRMYEMNGHQTAAVGHHQGPAYGQQYSSVPPHMGSRYPGMAGNDMQPVDGMTRQFGGMNVTKQGYYGARGIESCDLLRMREILPKQKVEAPSIHLPPELPSDCNCDPDVFRCTLTRIPESKNLLDKSRLPLGILLHPFRDLTNLSVIQCNTIVRCRSCRTYINPFVYFMDNRHWKCNLCFRSNDLPDDFRYNPSTKMHDDPMRRPEVKNATIEFIASSEYMVRPPQPAIYLFVLDVSRIATQTGYLSTVCETLSANLGKLPGDSRTCVGFIAVDSAIRFYNLGENLNQPHELIVTDVDDVFIPCPENLLVNLHEQFELIKDLLEQIPEKFKESYDTNCALGAALQAAHKLMSATGGRVTVFVSCLPNYGPGALKPREEVAQRSNNNINLNPATDFYKKLALECNGVHIAIDLFIVNNQFVDLATISGISQISGGCMHHFPLYSSKNSRDVDKLVKTFERYLTRKIGFEAVMRLRCTKGLSIHSFHGNCFVRTTDLLALPNINPDAGFGMQVSIDENLSDLQSVCFQAALLYTSSKGERRIRVHTLCLPIANNMHDVLVSADQQCIAGLLSKMAVDRSLHSSVADAREAFVNAVCDILNAYRMVSGSGHVGSLLAPNNLALFPLYILGLMKSMAFRLGQATRTDDRVYAMYQMKSVPLDRLIQIIYPDLYPIHNLPQQPQHEFSGKVTAVPPIIQLSAERVDSTGVYLLDDGECLTIFIGHSVQPAICQNLIGFPQFSAIPDYLNGLPVVDSQENKLAHNFISYLQSKKPNPVIVDVLKDTIQMRAKFCERLVDDKNELGISYYEFLQKVSSQKN</sequence>
<evidence type="ECO:0000259" key="16">
    <source>
        <dbReference type="Pfam" id="PF04811"/>
    </source>
</evidence>
<feature type="compositionally biased region" description="Polar residues" evidence="13">
    <location>
        <begin position="210"/>
        <end position="261"/>
    </location>
</feature>
<name>A0AAN9Y9U8_9HEMI</name>
<feature type="compositionally biased region" description="Polar residues" evidence="13">
    <location>
        <begin position="175"/>
        <end position="195"/>
    </location>
</feature>
<reference evidence="19 20" key="1">
    <citation type="submission" date="2024-03" db="EMBL/GenBank/DDBJ databases">
        <title>Adaptation during the transition from Ophiocordyceps entomopathogen to insect associate is accompanied by gene loss and intensified selection.</title>
        <authorList>
            <person name="Ward C.M."/>
            <person name="Onetto C.A."/>
            <person name="Borneman A.R."/>
        </authorList>
    </citation>
    <scope>NUCLEOTIDE SEQUENCE [LARGE SCALE GENOMIC DNA]</scope>
    <source>
        <strain evidence="19">AWRI1</strain>
        <tissue evidence="19">Single Adult Female</tissue>
    </source>
</reference>
<dbReference type="Gene3D" id="3.40.50.410">
    <property type="entry name" value="von Willebrand factor, type A domain"/>
    <property type="match status" value="1"/>
</dbReference>
<evidence type="ECO:0000259" key="18">
    <source>
        <dbReference type="Pfam" id="PF08033"/>
    </source>
</evidence>
<dbReference type="Gene3D" id="3.40.20.10">
    <property type="entry name" value="Severin"/>
    <property type="match status" value="1"/>
</dbReference>
<dbReference type="InterPro" id="IPR050550">
    <property type="entry name" value="SEC23_SEC24_subfamily"/>
</dbReference>
<feature type="region of interest" description="Disordered" evidence="13">
    <location>
        <begin position="402"/>
        <end position="436"/>
    </location>
</feature>
<evidence type="ECO:0000256" key="10">
    <source>
        <dbReference type="ARBA" id="ARBA00023034"/>
    </source>
</evidence>
<dbReference type="InterPro" id="IPR006896">
    <property type="entry name" value="Sec23/24_trunk_dom"/>
</dbReference>
<accession>A0AAN9Y9U8</accession>
<keyword evidence="12" id="KW-0968">Cytoplasmic vesicle</keyword>
<feature type="compositionally biased region" description="Low complexity" evidence="13">
    <location>
        <begin position="26"/>
        <end position="61"/>
    </location>
</feature>
<dbReference type="PANTHER" id="PTHR13803">
    <property type="entry name" value="SEC24-RELATED PROTEIN"/>
    <property type="match status" value="1"/>
</dbReference>
<evidence type="ECO:0000256" key="5">
    <source>
        <dbReference type="ARBA" id="ARBA00022448"/>
    </source>
</evidence>
<feature type="domain" description="Zinc finger Sec23/Sec24-type" evidence="15">
    <location>
        <begin position="592"/>
        <end position="628"/>
    </location>
</feature>
<dbReference type="SUPFAM" id="SSF82754">
    <property type="entry name" value="C-terminal, gelsolin-like domain of Sec23/24"/>
    <property type="match status" value="1"/>
</dbReference>
<dbReference type="Pfam" id="PF04811">
    <property type="entry name" value="Sec23_trunk"/>
    <property type="match status" value="1"/>
</dbReference>
<keyword evidence="10" id="KW-0333">Golgi apparatus</keyword>
<dbReference type="InterPro" id="IPR036174">
    <property type="entry name" value="Znf_Sec23_Sec24_sf"/>
</dbReference>
<keyword evidence="7" id="KW-0256">Endoplasmic reticulum</keyword>
<keyword evidence="11" id="KW-0472">Membrane</keyword>
<comment type="caution">
    <text evidence="19">The sequence shown here is derived from an EMBL/GenBank/DDBJ whole genome shotgun (WGS) entry which is preliminary data.</text>
</comment>
<keyword evidence="9" id="KW-0653">Protein transport</keyword>
<evidence type="ECO:0000256" key="7">
    <source>
        <dbReference type="ARBA" id="ARBA00022824"/>
    </source>
</evidence>
<feature type="compositionally biased region" description="Polar residues" evidence="13">
    <location>
        <begin position="1"/>
        <end position="25"/>
    </location>
</feature>
<dbReference type="Gene3D" id="2.30.30.380">
    <property type="entry name" value="Zn-finger domain of Sec23/24"/>
    <property type="match status" value="1"/>
</dbReference>
<dbReference type="InterPro" id="IPR036465">
    <property type="entry name" value="vWFA_dom_sf"/>
</dbReference>
<dbReference type="InterPro" id="IPR007123">
    <property type="entry name" value="Gelsolin-like_dom"/>
</dbReference>
<evidence type="ECO:0000256" key="9">
    <source>
        <dbReference type="ARBA" id="ARBA00022927"/>
    </source>
</evidence>
<dbReference type="GO" id="GO:0090110">
    <property type="term" value="P:COPII-coated vesicle cargo loading"/>
    <property type="evidence" value="ECO:0007669"/>
    <property type="project" value="TreeGrafter"/>
</dbReference>
<dbReference type="InterPro" id="IPR036175">
    <property type="entry name" value="Sec23/24_helical_dom_sf"/>
</dbReference>
<dbReference type="SUPFAM" id="SSF81811">
    <property type="entry name" value="Helical domain of Sec23/24"/>
    <property type="match status" value="1"/>
</dbReference>
<evidence type="ECO:0000256" key="1">
    <source>
        <dbReference type="ARBA" id="ARBA00004299"/>
    </source>
</evidence>
<dbReference type="EMBL" id="JBBCAQ010000006">
    <property type="protein sequence ID" value="KAK7603574.1"/>
    <property type="molecule type" value="Genomic_DNA"/>
</dbReference>
<dbReference type="Pfam" id="PF04815">
    <property type="entry name" value="Sec23_helical"/>
    <property type="match status" value="1"/>
</dbReference>
<dbReference type="SUPFAM" id="SSF82919">
    <property type="entry name" value="Zn-finger domain of Sec23/24"/>
    <property type="match status" value="1"/>
</dbReference>